<feature type="compositionally biased region" description="Low complexity" evidence="1">
    <location>
        <begin position="314"/>
        <end position="333"/>
    </location>
</feature>
<name>A0A8C8S067_9SAUR</name>
<dbReference type="Pfam" id="PF17823">
    <property type="entry name" value="DUF5585"/>
    <property type="match status" value="1"/>
</dbReference>
<evidence type="ECO:0000256" key="1">
    <source>
        <dbReference type="SAM" id="MobiDB-lite"/>
    </source>
</evidence>
<feature type="compositionally biased region" description="Polar residues" evidence="1">
    <location>
        <begin position="116"/>
        <end position="147"/>
    </location>
</feature>
<keyword evidence="5" id="KW-1185">Reference proteome</keyword>
<proteinExistence type="predicted"/>
<feature type="region of interest" description="Disordered" evidence="1">
    <location>
        <begin position="258"/>
        <end position="341"/>
    </location>
</feature>
<dbReference type="AlphaFoldDB" id="A0A8C8S067"/>
<keyword evidence="2" id="KW-0812">Transmembrane</keyword>
<reference evidence="4" key="2">
    <citation type="submission" date="2025-09" db="UniProtKB">
        <authorList>
            <consortium name="Ensembl"/>
        </authorList>
    </citation>
    <scope>IDENTIFICATION</scope>
</reference>
<feature type="region of interest" description="Disordered" evidence="1">
    <location>
        <begin position="108"/>
        <end position="151"/>
    </location>
</feature>
<keyword evidence="2" id="KW-0472">Membrane</keyword>
<dbReference type="Proteomes" id="UP000694393">
    <property type="component" value="Unplaced"/>
</dbReference>
<evidence type="ECO:0000313" key="4">
    <source>
        <dbReference type="Ensembl" id="ENSPCEP00000012620.1"/>
    </source>
</evidence>
<feature type="transmembrane region" description="Helical" evidence="2">
    <location>
        <begin position="445"/>
        <end position="465"/>
    </location>
</feature>
<feature type="compositionally biased region" description="Polar residues" evidence="1">
    <location>
        <begin position="279"/>
        <end position="293"/>
    </location>
</feature>
<sequence>MTLMLAFKMWTAVVFFLLISLCISENRISILKERGTRVIRINRLNNEKHCRRACKGLSPSGNRYCNWSVFYQNRCVLLHCRHLTVCQNASAQDIKDLLEELVRKKKEAQTLRRASRQVQSNKNQEMQTESQATVLPSPSTQARTVTKSTRTTPAAVITTTAVTTTKATATTTQSTKGTTGETSTTTPSATTNEIAVTTPANSSIHTSTTSSAAYSVISNNTFSSTATFEKTSNKVSISVTASEPFSNTAKVIAASKSTARPAVPPTTEKPNTVVAPHSTPVTSMVSTLGSGPETTTFSRTATTDSLQDLKTPAPDSAITSPSSMSASPTTPTIKINSSTPGPVITRMQEPQGATVKPTATLPVHTPSSYPASPYFSKTSVVNQSTMKASTKPVVITYSTFLTKLTTMHPTNEPLDFGRGQQNTDYDNLLIATEPLTRHLVDTSSLLAVLLFGVIFFITVLVLFAMQAYESYKKKDYTQVDYLINGMYADSEI</sequence>
<evidence type="ECO:0000256" key="3">
    <source>
        <dbReference type="SAM" id="SignalP"/>
    </source>
</evidence>
<protein>
    <recommendedName>
        <fullName evidence="6">MANSC domain-containing protein</fullName>
    </recommendedName>
</protein>
<keyword evidence="2" id="KW-1133">Transmembrane helix</keyword>
<feature type="region of interest" description="Disordered" evidence="1">
    <location>
        <begin position="164"/>
        <end position="192"/>
    </location>
</feature>
<feature type="signal peptide" evidence="3">
    <location>
        <begin position="1"/>
        <end position="24"/>
    </location>
</feature>
<evidence type="ECO:0008006" key="6">
    <source>
        <dbReference type="Google" id="ProtNLM"/>
    </source>
</evidence>
<evidence type="ECO:0000256" key="2">
    <source>
        <dbReference type="SAM" id="Phobius"/>
    </source>
</evidence>
<evidence type="ECO:0000313" key="5">
    <source>
        <dbReference type="Proteomes" id="UP000694393"/>
    </source>
</evidence>
<keyword evidence="3" id="KW-0732">Signal</keyword>
<dbReference type="Ensembl" id="ENSPCET00000013069.1">
    <property type="protein sequence ID" value="ENSPCEP00000012620.1"/>
    <property type="gene ID" value="ENSPCEG00000010048.1"/>
</dbReference>
<feature type="compositionally biased region" description="Low complexity" evidence="1">
    <location>
        <begin position="164"/>
        <end position="191"/>
    </location>
</feature>
<feature type="compositionally biased region" description="Low complexity" evidence="1">
    <location>
        <begin position="294"/>
        <end position="303"/>
    </location>
</feature>
<organism evidence="4 5">
    <name type="scientific">Pelusios castaneus</name>
    <name type="common">West African mud turtle</name>
    <dbReference type="NCBI Taxonomy" id="367368"/>
    <lineage>
        <taxon>Eukaryota</taxon>
        <taxon>Metazoa</taxon>
        <taxon>Chordata</taxon>
        <taxon>Craniata</taxon>
        <taxon>Vertebrata</taxon>
        <taxon>Euteleostomi</taxon>
        <taxon>Archelosauria</taxon>
        <taxon>Testudinata</taxon>
        <taxon>Testudines</taxon>
        <taxon>Pleurodira</taxon>
        <taxon>Pelomedusidae</taxon>
        <taxon>Pelusios</taxon>
    </lineage>
</organism>
<accession>A0A8C8S067</accession>
<reference evidence="4" key="1">
    <citation type="submission" date="2025-08" db="UniProtKB">
        <authorList>
            <consortium name="Ensembl"/>
        </authorList>
    </citation>
    <scope>IDENTIFICATION</scope>
</reference>
<dbReference type="InterPro" id="IPR041056">
    <property type="entry name" value="DUF5585"/>
</dbReference>
<feature type="chain" id="PRO_5034784993" description="MANSC domain-containing protein" evidence="3">
    <location>
        <begin position="25"/>
        <end position="492"/>
    </location>
</feature>